<feature type="signal peptide" evidence="7">
    <location>
        <begin position="1"/>
        <end position="23"/>
    </location>
</feature>
<keyword evidence="6" id="KW-0325">Glycoprotein</keyword>
<dbReference type="InterPro" id="IPR010635">
    <property type="entry name" value="Heparan_SO4-6-sulfoTrfase"/>
</dbReference>
<organism evidence="8 9">
    <name type="scientific">Chlamydomonas eustigma</name>
    <dbReference type="NCBI Taxonomy" id="1157962"/>
    <lineage>
        <taxon>Eukaryota</taxon>
        <taxon>Viridiplantae</taxon>
        <taxon>Chlorophyta</taxon>
        <taxon>core chlorophytes</taxon>
        <taxon>Chlorophyceae</taxon>
        <taxon>CS clade</taxon>
        <taxon>Chlamydomonadales</taxon>
        <taxon>Chlamydomonadaceae</taxon>
        <taxon>Chlamydomonas</taxon>
    </lineage>
</organism>
<dbReference type="Proteomes" id="UP000232323">
    <property type="component" value="Unassembled WGS sequence"/>
</dbReference>
<evidence type="ECO:0000256" key="6">
    <source>
        <dbReference type="ARBA" id="ARBA00023180"/>
    </source>
</evidence>
<reference evidence="8 9" key="1">
    <citation type="submission" date="2017-08" db="EMBL/GenBank/DDBJ databases">
        <title>Acidophilic green algal genome provides insights into adaptation to an acidic environment.</title>
        <authorList>
            <person name="Hirooka S."/>
            <person name="Hirose Y."/>
            <person name="Kanesaki Y."/>
            <person name="Higuchi S."/>
            <person name="Fujiwara T."/>
            <person name="Onuma R."/>
            <person name="Era A."/>
            <person name="Ohbayashi R."/>
            <person name="Uzuka A."/>
            <person name="Nozaki H."/>
            <person name="Yoshikawa H."/>
            <person name="Miyagishima S.Y."/>
        </authorList>
    </citation>
    <scope>NUCLEOTIDE SEQUENCE [LARGE SCALE GENOMIC DNA]</scope>
    <source>
        <strain evidence="8 9">NIES-2499</strain>
    </source>
</reference>
<accession>A0A250XMS4</accession>
<keyword evidence="3" id="KW-0812">Transmembrane</keyword>
<proteinExistence type="predicted"/>
<dbReference type="OrthoDB" id="406981at2759"/>
<evidence type="ECO:0000256" key="3">
    <source>
        <dbReference type="ARBA" id="ARBA00022692"/>
    </source>
</evidence>
<evidence type="ECO:0000256" key="1">
    <source>
        <dbReference type="ARBA" id="ARBA00004167"/>
    </source>
</evidence>
<evidence type="ECO:0000256" key="2">
    <source>
        <dbReference type="ARBA" id="ARBA00022679"/>
    </source>
</evidence>
<feature type="chain" id="PRO_5012106152" description="Sulfotransferase" evidence="7">
    <location>
        <begin position="24"/>
        <end position="516"/>
    </location>
</feature>
<dbReference type="Gene3D" id="3.40.50.300">
    <property type="entry name" value="P-loop containing nucleotide triphosphate hydrolases"/>
    <property type="match status" value="1"/>
</dbReference>
<evidence type="ECO:0000256" key="7">
    <source>
        <dbReference type="SAM" id="SignalP"/>
    </source>
</evidence>
<name>A0A250XMS4_9CHLO</name>
<keyword evidence="7" id="KW-0732">Signal</keyword>
<keyword evidence="5" id="KW-0472">Membrane</keyword>
<gene>
    <name evidence="8" type="ORF">CEUSTIGMA_g11790.t1</name>
</gene>
<dbReference type="GO" id="GO:0017095">
    <property type="term" value="F:heparan sulfate 6-sulfotransferase activity"/>
    <property type="evidence" value="ECO:0007669"/>
    <property type="project" value="TreeGrafter"/>
</dbReference>
<dbReference type="GO" id="GO:0016020">
    <property type="term" value="C:membrane"/>
    <property type="evidence" value="ECO:0007669"/>
    <property type="project" value="UniProtKB-SubCell"/>
</dbReference>
<dbReference type="InterPro" id="IPR027417">
    <property type="entry name" value="P-loop_NTPase"/>
</dbReference>
<comment type="subcellular location">
    <subcellularLocation>
        <location evidence="1">Membrane</location>
        <topology evidence="1">Single-pass membrane protein</topology>
    </subcellularLocation>
</comment>
<evidence type="ECO:0000313" key="9">
    <source>
        <dbReference type="Proteomes" id="UP000232323"/>
    </source>
</evidence>
<protein>
    <recommendedName>
        <fullName evidence="10">Sulfotransferase</fullName>
    </recommendedName>
</protein>
<dbReference type="AlphaFoldDB" id="A0A250XMS4"/>
<dbReference type="PANTHER" id="PTHR12812">
    <property type="entry name" value="HEPARAN SULFATE 6-O-SULFOTRANSFERASE 3"/>
    <property type="match status" value="1"/>
</dbReference>
<dbReference type="EMBL" id="BEGY01000123">
    <property type="protein sequence ID" value="GAX84368.1"/>
    <property type="molecule type" value="Genomic_DNA"/>
</dbReference>
<evidence type="ECO:0000313" key="8">
    <source>
        <dbReference type="EMBL" id="GAX84368.1"/>
    </source>
</evidence>
<sequence length="516" mass="57836">MKSNSTVLIIATTLLILSKISRSVLEGECEIPINFLQERLVSATLSHSYSSNEFLFYLHIPRTAGEAFYSCFLKAVYPLPQQCGPNLSTSSADCLLLGSHDDYSVTSQLSSKQLEHGLSVLTTVRDPVDRLISAYEFAIEVGARTKEQGFVIKQPGVIATEDIWPWNVLVPIFQADRKSKADARAKALGEYHWATVHHPDGSQFFWNQVLNKSAWQLTVTDEESLLPPLDPYNNTLVMSLQDFVRHPITKELLHNGQTYQVLGGTNHSFWSDAALIRECASLPHIKDRILELAIYNMDRFIHVGISDQLSLSLEVAAAALGLHLSQPTPTLDKRPIGTQGTGAQGVDLEALRVLQKEAARLSAGENSKRHRRLNKPKLSPRAIIHQSLKWLIVGAYKAALKAFRYLNTSSETDEKRSQGKRAFKRSEVHARSRISQDVIHEIRRLNDLDVQLYAHAKKLLRKQRALLSNQGVLEELPPISDVQKQNIKTSFQAELSVAKFNIPKPSSGWEQSKEEL</sequence>
<dbReference type="PANTHER" id="PTHR12812:SF0">
    <property type="entry name" value="HEPARAN-SULFATE 6-O-SULFOTRANSFERASE"/>
    <property type="match status" value="1"/>
</dbReference>
<keyword evidence="9" id="KW-1185">Reference proteome</keyword>
<evidence type="ECO:0008006" key="10">
    <source>
        <dbReference type="Google" id="ProtNLM"/>
    </source>
</evidence>
<keyword evidence="2" id="KW-0808">Transferase</keyword>
<dbReference type="STRING" id="1157962.A0A250XMS4"/>
<evidence type="ECO:0000256" key="5">
    <source>
        <dbReference type="ARBA" id="ARBA00023136"/>
    </source>
</evidence>
<comment type="caution">
    <text evidence="8">The sequence shown here is derived from an EMBL/GenBank/DDBJ whole genome shotgun (WGS) entry which is preliminary data.</text>
</comment>
<evidence type="ECO:0000256" key="4">
    <source>
        <dbReference type="ARBA" id="ARBA00022989"/>
    </source>
</evidence>
<keyword evidence="4" id="KW-1133">Transmembrane helix</keyword>